<organism evidence="2">
    <name type="scientific">Cacopsylla melanoneura</name>
    <dbReference type="NCBI Taxonomy" id="428564"/>
    <lineage>
        <taxon>Eukaryota</taxon>
        <taxon>Metazoa</taxon>
        <taxon>Ecdysozoa</taxon>
        <taxon>Arthropoda</taxon>
        <taxon>Hexapoda</taxon>
        <taxon>Insecta</taxon>
        <taxon>Pterygota</taxon>
        <taxon>Neoptera</taxon>
        <taxon>Paraneoptera</taxon>
        <taxon>Hemiptera</taxon>
        <taxon>Sternorrhyncha</taxon>
        <taxon>Psylloidea</taxon>
        <taxon>Psyllidae</taxon>
        <taxon>Psyllinae</taxon>
        <taxon>Cacopsylla</taxon>
    </lineage>
</organism>
<keyword evidence="1" id="KW-0812">Transmembrane</keyword>
<dbReference type="EMBL" id="HBUF01201778">
    <property type="protein sequence ID" value="CAG6662157.1"/>
    <property type="molecule type" value="Transcribed_RNA"/>
</dbReference>
<name>A0A8D8S5E6_9HEMI</name>
<feature type="transmembrane region" description="Helical" evidence="1">
    <location>
        <begin position="101"/>
        <end position="126"/>
    </location>
</feature>
<protein>
    <submittedName>
        <fullName evidence="2">Uncharacterized protein</fullName>
    </submittedName>
</protein>
<evidence type="ECO:0000256" key="1">
    <source>
        <dbReference type="SAM" id="Phobius"/>
    </source>
</evidence>
<feature type="transmembrane region" description="Helical" evidence="1">
    <location>
        <begin position="70"/>
        <end position="89"/>
    </location>
</feature>
<proteinExistence type="predicted"/>
<sequence>MFESLLIDVLKVVSSTAVTSKSLMMISLLFMFDVFEVVGLISASSNLSASSSLVFDVLEMVSSTSITSNSLIMVFLLVMSDALEVVVLVSATSNLSARSSLLFVVLKVVSSTSIISKLLIIVSLLVEFRCNPNKIKWQHWCPLYTITYVTQSLLAKRVRKNMLTVKRDKSYHVGITKAFGLKSFNIDF</sequence>
<accession>A0A8D8S5E6</accession>
<dbReference type="AlphaFoldDB" id="A0A8D8S5E6"/>
<evidence type="ECO:0000313" key="2">
    <source>
        <dbReference type="EMBL" id="CAG6662160.1"/>
    </source>
</evidence>
<dbReference type="EMBL" id="HBUF01201781">
    <property type="protein sequence ID" value="CAG6662160.1"/>
    <property type="molecule type" value="Transcribed_RNA"/>
</dbReference>
<keyword evidence="1" id="KW-0472">Membrane</keyword>
<keyword evidence="1" id="KW-1133">Transmembrane helix</keyword>
<reference evidence="2" key="1">
    <citation type="submission" date="2021-05" db="EMBL/GenBank/DDBJ databases">
        <authorList>
            <person name="Alioto T."/>
            <person name="Alioto T."/>
            <person name="Gomez Garrido J."/>
        </authorList>
    </citation>
    <scope>NUCLEOTIDE SEQUENCE</scope>
</reference>